<evidence type="ECO:0000313" key="10">
    <source>
        <dbReference type="EMBL" id="MBB6215141.1"/>
    </source>
</evidence>
<dbReference type="Proteomes" id="UP000579281">
    <property type="component" value="Unassembled WGS sequence"/>
</dbReference>
<feature type="transmembrane region" description="Helical" evidence="9">
    <location>
        <begin position="110"/>
        <end position="130"/>
    </location>
</feature>
<feature type="transmembrane region" description="Helical" evidence="9">
    <location>
        <begin position="252"/>
        <end position="274"/>
    </location>
</feature>
<evidence type="ECO:0000313" key="11">
    <source>
        <dbReference type="Proteomes" id="UP000579281"/>
    </source>
</evidence>
<dbReference type="EMBL" id="JACHEN010000005">
    <property type="protein sequence ID" value="MBB6215141.1"/>
    <property type="molecule type" value="Genomic_DNA"/>
</dbReference>
<keyword evidence="4 8" id="KW-1003">Cell membrane</keyword>
<feature type="transmembrane region" description="Helical" evidence="9">
    <location>
        <begin position="178"/>
        <end position="198"/>
    </location>
</feature>
<dbReference type="InterPro" id="IPR006043">
    <property type="entry name" value="NCS2"/>
</dbReference>
<evidence type="ECO:0000256" key="7">
    <source>
        <dbReference type="ARBA" id="ARBA00023136"/>
    </source>
</evidence>
<feature type="transmembrane region" description="Helical" evidence="9">
    <location>
        <begin position="30"/>
        <end position="47"/>
    </location>
</feature>
<feature type="transmembrane region" description="Helical" evidence="9">
    <location>
        <begin position="423"/>
        <end position="439"/>
    </location>
</feature>
<feature type="transmembrane region" description="Helical" evidence="9">
    <location>
        <begin position="205"/>
        <end position="232"/>
    </location>
</feature>
<feature type="transmembrane region" description="Helical" evidence="9">
    <location>
        <begin position="294"/>
        <end position="316"/>
    </location>
</feature>
<keyword evidence="5 8" id="KW-0812">Transmembrane</keyword>
<feature type="transmembrane region" description="Helical" evidence="9">
    <location>
        <begin position="142"/>
        <end position="166"/>
    </location>
</feature>
<sequence>MSTHAKTEPQGFLQRTFKLNEHKTNVKTEVMAGITTFMTMAYIIIVNPDILSATGMDKGALFTATCLASAFATLIMAFYANYPFALAPGMGLNAFFAFTVVLGMKYSWQFALTAVFLEGIVFILLSFFNVREAIIDCMPMTLKNAVSVGIGLFIAFIGLSNAGIVAANEATKVTLGDVTSPAALLALIGIVITGILLAKNVKGALLIGIIATTIIGIPLGVTQAPAGLISAPPSLSPIAFQLDFSKLLSLDMFVVMFTFLFVDIFDTVGTLVGVSSKADMLDKNGKLPRAKKALLADALGTTFGSLIGTSTVTTYVESAAGVAEGGRTGLTSLTTGILFLIALLFSPLLTIVPSAATAPALILVGLFMMSPVMKINLNDYTEAIPAFLTIIMMPLTYSIAEGIVFGILAYVFLKVLTGRTKDLSLPMYILAILFIAKFVM</sequence>
<evidence type="ECO:0000256" key="3">
    <source>
        <dbReference type="ARBA" id="ARBA00022448"/>
    </source>
</evidence>
<feature type="transmembrane region" description="Helical" evidence="9">
    <location>
        <begin position="86"/>
        <end position="104"/>
    </location>
</feature>
<comment type="similarity">
    <text evidence="2 8">Belongs to the nucleobase:cation symporter-2 (NCS2) (TC 2.A.40) family. Azg-like subfamily.</text>
</comment>
<keyword evidence="11" id="KW-1185">Reference proteome</keyword>
<evidence type="ECO:0000256" key="1">
    <source>
        <dbReference type="ARBA" id="ARBA00004651"/>
    </source>
</evidence>
<dbReference type="GO" id="GO:0005345">
    <property type="term" value="F:purine nucleobase transmembrane transporter activity"/>
    <property type="evidence" value="ECO:0007669"/>
    <property type="project" value="TreeGrafter"/>
</dbReference>
<dbReference type="RefSeq" id="WP_184309160.1">
    <property type="nucleotide sequence ID" value="NZ_JACHEN010000005.1"/>
</dbReference>
<keyword evidence="3 8" id="KW-0813">Transport</keyword>
<dbReference type="PANTHER" id="PTHR43337">
    <property type="entry name" value="XANTHINE/URACIL PERMEASE C887.17-RELATED"/>
    <property type="match status" value="1"/>
</dbReference>
<gene>
    <name evidence="10" type="ORF">HNQ80_001230</name>
</gene>
<evidence type="ECO:0000256" key="4">
    <source>
        <dbReference type="ARBA" id="ARBA00022475"/>
    </source>
</evidence>
<accession>A0A841KPB1</accession>
<feature type="transmembrane region" description="Helical" evidence="9">
    <location>
        <begin position="336"/>
        <end position="367"/>
    </location>
</feature>
<evidence type="ECO:0000256" key="6">
    <source>
        <dbReference type="ARBA" id="ARBA00022989"/>
    </source>
</evidence>
<evidence type="ECO:0000256" key="2">
    <source>
        <dbReference type="ARBA" id="ARBA00005697"/>
    </source>
</evidence>
<evidence type="ECO:0000256" key="8">
    <source>
        <dbReference type="PIRNR" id="PIRNR005353"/>
    </source>
</evidence>
<protein>
    <submittedName>
        <fullName evidence="10">AGZA family xanthine/uracil permease-like MFS transporter</fullName>
    </submittedName>
</protein>
<organism evidence="10 11">
    <name type="scientific">Anaerosolibacter carboniphilus</name>
    <dbReference type="NCBI Taxonomy" id="1417629"/>
    <lineage>
        <taxon>Bacteria</taxon>
        <taxon>Bacillati</taxon>
        <taxon>Bacillota</taxon>
        <taxon>Clostridia</taxon>
        <taxon>Peptostreptococcales</taxon>
        <taxon>Thermotaleaceae</taxon>
        <taxon>Anaerosolibacter</taxon>
    </lineage>
</organism>
<dbReference type="AlphaFoldDB" id="A0A841KPB1"/>
<comment type="caution">
    <text evidence="10">The sequence shown here is derived from an EMBL/GenBank/DDBJ whole genome shotgun (WGS) entry which is preliminary data.</text>
</comment>
<dbReference type="InterPro" id="IPR026033">
    <property type="entry name" value="Azg-like_bact_archaea"/>
</dbReference>
<name>A0A841KPB1_9FIRM</name>
<feature type="transmembrane region" description="Helical" evidence="9">
    <location>
        <begin position="59"/>
        <end position="79"/>
    </location>
</feature>
<proteinExistence type="inferred from homology"/>
<dbReference type="PANTHER" id="PTHR43337:SF1">
    <property type="entry name" value="XANTHINE_URACIL PERMEASE C887.17-RELATED"/>
    <property type="match status" value="1"/>
</dbReference>
<dbReference type="Pfam" id="PF00860">
    <property type="entry name" value="Xan_ur_permease"/>
    <property type="match status" value="1"/>
</dbReference>
<reference evidence="10 11" key="1">
    <citation type="submission" date="2020-08" db="EMBL/GenBank/DDBJ databases">
        <title>Genomic Encyclopedia of Type Strains, Phase IV (KMG-IV): sequencing the most valuable type-strain genomes for metagenomic binning, comparative biology and taxonomic classification.</title>
        <authorList>
            <person name="Goeker M."/>
        </authorList>
    </citation>
    <scope>NUCLEOTIDE SEQUENCE [LARGE SCALE GENOMIC DNA]</scope>
    <source>
        <strain evidence="10 11">DSM 103526</strain>
    </source>
</reference>
<keyword evidence="7 8" id="KW-0472">Membrane</keyword>
<feature type="transmembrane region" description="Helical" evidence="9">
    <location>
        <begin position="387"/>
        <end position="411"/>
    </location>
</feature>
<comment type="subcellular location">
    <subcellularLocation>
        <location evidence="1 8">Cell membrane</location>
        <topology evidence="1 8">Multi-pass membrane protein</topology>
    </subcellularLocation>
</comment>
<dbReference type="InterPro" id="IPR045018">
    <property type="entry name" value="Azg-like"/>
</dbReference>
<dbReference type="PIRSF" id="PIRSF005353">
    <property type="entry name" value="PbuG"/>
    <property type="match status" value="1"/>
</dbReference>
<evidence type="ECO:0000256" key="5">
    <source>
        <dbReference type="ARBA" id="ARBA00022692"/>
    </source>
</evidence>
<dbReference type="GO" id="GO:0005886">
    <property type="term" value="C:plasma membrane"/>
    <property type="evidence" value="ECO:0007669"/>
    <property type="project" value="UniProtKB-SubCell"/>
</dbReference>
<keyword evidence="6 8" id="KW-1133">Transmembrane helix</keyword>
<evidence type="ECO:0000256" key="9">
    <source>
        <dbReference type="SAM" id="Phobius"/>
    </source>
</evidence>